<dbReference type="AlphaFoldDB" id="A0A4V2VSY0"/>
<comment type="caution">
    <text evidence="1">The sequence shown here is derived from an EMBL/GenBank/DDBJ whole genome shotgun (WGS) entry which is preliminary data.</text>
</comment>
<reference evidence="1 2" key="1">
    <citation type="submission" date="2019-03" db="EMBL/GenBank/DDBJ databases">
        <title>Genomic Encyclopedia of Type Strains, Phase IV (KMG-IV): sequencing the most valuable type-strain genomes for metagenomic binning, comparative biology and taxonomic classification.</title>
        <authorList>
            <person name="Goeker M."/>
        </authorList>
    </citation>
    <scope>NUCLEOTIDE SEQUENCE [LARGE SCALE GENOMIC DNA]</scope>
    <source>
        <strain evidence="1 2">DSM 16730</strain>
    </source>
</reference>
<sequence length="96" mass="11101">MENNNERSPVEKKKRKIPKYTLDQLLTQCDQNGTSVGDLWEGLKSVDREIRNADYITHMVEESRQMGSVPIQGETIEELRANLLRDIWGIVEVVML</sequence>
<dbReference type="OrthoDB" id="9795766at2"/>
<dbReference type="RefSeq" id="WP_132457811.1">
    <property type="nucleotide sequence ID" value="NZ_JAWIZJ010000011.1"/>
</dbReference>
<accession>A0A4V2VSY0</accession>
<dbReference type="EMBL" id="SMBY01000011">
    <property type="protein sequence ID" value="TCV04140.1"/>
    <property type="molecule type" value="Genomic_DNA"/>
</dbReference>
<keyword evidence="2" id="KW-1185">Reference proteome</keyword>
<evidence type="ECO:0000313" key="1">
    <source>
        <dbReference type="EMBL" id="TCV04140.1"/>
    </source>
</evidence>
<proteinExistence type="predicted"/>
<gene>
    <name evidence="1" type="ORF">EDC54_1118</name>
</gene>
<name>A0A4V2VSY0_9GAMM</name>
<organism evidence="1 2">
    <name type="scientific">Samsonia erythrinae</name>
    <dbReference type="NCBI Taxonomy" id="160434"/>
    <lineage>
        <taxon>Bacteria</taxon>
        <taxon>Pseudomonadati</taxon>
        <taxon>Pseudomonadota</taxon>
        <taxon>Gammaproteobacteria</taxon>
        <taxon>Enterobacterales</taxon>
        <taxon>Pectobacteriaceae</taxon>
        <taxon>Samsonia</taxon>
    </lineage>
</organism>
<dbReference type="Proteomes" id="UP000295433">
    <property type="component" value="Unassembled WGS sequence"/>
</dbReference>
<protein>
    <submittedName>
        <fullName evidence="1">Uncharacterized protein</fullName>
    </submittedName>
</protein>
<evidence type="ECO:0000313" key="2">
    <source>
        <dbReference type="Proteomes" id="UP000295433"/>
    </source>
</evidence>